<evidence type="ECO:0000313" key="2">
    <source>
        <dbReference type="EMBL" id="KUN77683.1"/>
    </source>
</evidence>
<feature type="region of interest" description="Disordered" evidence="1">
    <location>
        <begin position="34"/>
        <end position="60"/>
    </location>
</feature>
<dbReference type="EMBL" id="LMWX01000063">
    <property type="protein sequence ID" value="KUN77683.1"/>
    <property type="molecule type" value="Genomic_DNA"/>
</dbReference>
<dbReference type="Proteomes" id="UP000053024">
    <property type="component" value="Unassembled WGS sequence"/>
</dbReference>
<organism evidence="2 3">
    <name type="scientific">Streptomyces bungoensis</name>
    <dbReference type="NCBI Taxonomy" id="285568"/>
    <lineage>
        <taxon>Bacteria</taxon>
        <taxon>Bacillati</taxon>
        <taxon>Actinomycetota</taxon>
        <taxon>Actinomycetes</taxon>
        <taxon>Kitasatosporales</taxon>
        <taxon>Streptomycetaceae</taxon>
        <taxon>Streptomyces</taxon>
    </lineage>
</organism>
<protein>
    <submittedName>
        <fullName evidence="2">Uncharacterized protein</fullName>
    </submittedName>
</protein>
<accession>A0A117R906</accession>
<sequence length="60" mass="6733">MDRTDRGDRTRRRAPADRDREPIYAELVAQWSAQGRTVPAEPEARWAASPARTGDGPERG</sequence>
<evidence type="ECO:0000313" key="3">
    <source>
        <dbReference type="Proteomes" id="UP000053024"/>
    </source>
</evidence>
<gene>
    <name evidence="2" type="ORF">AQJ66_33355</name>
</gene>
<name>A0A117R906_9ACTN</name>
<evidence type="ECO:0000256" key="1">
    <source>
        <dbReference type="SAM" id="MobiDB-lite"/>
    </source>
</evidence>
<keyword evidence="3" id="KW-1185">Reference proteome</keyword>
<comment type="caution">
    <text evidence="2">The sequence shown here is derived from an EMBL/GenBank/DDBJ whole genome shotgun (WGS) entry which is preliminary data.</text>
</comment>
<proteinExistence type="predicted"/>
<dbReference type="AlphaFoldDB" id="A0A117R906"/>
<reference evidence="2 3" key="1">
    <citation type="submission" date="2015-10" db="EMBL/GenBank/DDBJ databases">
        <title>Draft genome sequence of Streptomyces bungoensis DSM 41781, type strain for the species Streptomyces bungoensis.</title>
        <authorList>
            <person name="Ruckert C."/>
            <person name="Winkler A."/>
            <person name="Kalinowski J."/>
            <person name="Kampfer P."/>
            <person name="Glaeser S."/>
        </authorList>
    </citation>
    <scope>NUCLEOTIDE SEQUENCE [LARGE SCALE GENOMIC DNA]</scope>
    <source>
        <strain evidence="2 3">DSM 41781</strain>
    </source>
</reference>
<feature type="region of interest" description="Disordered" evidence="1">
    <location>
        <begin position="1"/>
        <end position="22"/>
    </location>
</feature>